<dbReference type="OrthoDB" id="7204167at2"/>
<dbReference type="InterPro" id="IPR029069">
    <property type="entry name" value="HotDog_dom_sf"/>
</dbReference>
<accession>A0A845AGB5</accession>
<dbReference type="Proteomes" id="UP000439780">
    <property type="component" value="Unassembled WGS sequence"/>
</dbReference>
<dbReference type="Gene3D" id="3.10.129.10">
    <property type="entry name" value="Hotdog Thioesterase"/>
    <property type="match status" value="1"/>
</dbReference>
<comment type="caution">
    <text evidence="1">The sequence shown here is derived from an EMBL/GenBank/DDBJ whole genome shotgun (WGS) entry which is preliminary data.</text>
</comment>
<gene>
    <name evidence="1" type="ORF">GRI58_10655</name>
</gene>
<dbReference type="AlphaFoldDB" id="A0A845AGB5"/>
<dbReference type="EMBL" id="WTYA01000007">
    <property type="protein sequence ID" value="MXP29280.1"/>
    <property type="molecule type" value="Genomic_DNA"/>
</dbReference>
<dbReference type="Pfam" id="PF13279">
    <property type="entry name" value="4HBT_2"/>
    <property type="match status" value="1"/>
</dbReference>
<proteinExistence type="predicted"/>
<reference evidence="1 2" key="1">
    <citation type="submission" date="2019-12" db="EMBL/GenBank/DDBJ databases">
        <title>Genomic-based taxomic classification of the family Erythrobacteraceae.</title>
        <authorList>
            <person name="Xu L."/>
        </authorList>
    </citation>
    <scope>NUCLEOTIDE SEQUENCE [LARGE SCALE GENOMIC DNA]</scope>
    <source>
        <strain evidence="1 2">KEMB 9005-328</strain>
    </source>
</reference>
<organism evidence="1 2">
    <name type="scientific">Qipengyuania algicida</name>
    <dbReference type="NCBI Taxonomy" id="1836209"/>
    <lineage>
        <taxon>Bacteria</taxon>
        <taxon>Pseudomonadati</taxon>
        <taxon>Pseudomonadota</taxon>
        <taxon>Alphaproteobacteria</taxon>
        <taxon>Sphingomonadales</taxon>
        <taxon>Erythrobacteraceae</taxon>
        <taxon>Qipengyuania</taxon>
    </lineage>
</organism>
<dbReference type="SUPFAM" id="SSF54637">
    <property type="entry name" value="Thioesterase/thiol ester dehydrase-isomerase"/>
    <property type="match status" value="1"/>
</dbReference>
<evidence type="ECO:0000313" key="2">
    <source>
        <dbReference type="Proteomes" id="UP000439780"/>
    </source>
</evidence>
<sequence>MTFVSFQQVRFAHVDAAGIVFYPRYFEMLNAAVEDYFEQRHGVSFKEMHLQRRVGVPTVKVDVTFEAASKLGDDLEFNLSPMKTGRSSVEFSVQVLCAGEQRLSGTVIIVCTDLDRMRSLPWPDDLRPHPDT</sequence>
<dbReference type="RefSeq" id="WP_160753562.1">
    <property type="nucleotide sequence ID" value="NZ_WTYA01000007.1"/>
</dbReference>
<name>A0A845AGB5_9SPHN</name>
<keyword evidence="2" id="KW-1185">Reference proteome</keyword>
<protein>
    <submittedName>
        <fullName evidence="1">Acyl-CoA thioesterase</fullName>
    </submittedName>
</protein>
<dbReference type="CDD" id="cd00586">
    <property type="entry name" value="4HBT"/>
    <property type="match status" value="1"/>
</dbReference>
<evidence type="ECO:0000313" key="1">
    <source>
        <dbReference type="EMBL" id="MXP29280.1"/>
    </source>
</evidence>